<dbReference type="Pfam" id="PF13372">
    <property type="entry name" value="Alginate_exp"/>
    <property type="match status" value="1"/>
</dbReference>
<accession>A0A2T5G104</accession>
<feature type="signal peptide" evidence="1">
    <location>
        <begin position="1"/>
        <end position="20"/>
    </location>
</feature>
<dbReference type="Proteomes" id="UP000244162">
    <property type="component" value="Unassembled WGS sequence"/>
</dbReference>
<sequence length="417" mass="45931">MRRFSACLLLSAVFATPAMAEPLKFKPLIDTRLRYEGVEQKGFAEDADAITLRARLGGELAAKNWSFLAEAEGTLAVDEDYNSGLNGKASLPLVADPENIELNRIQIQYKGLPKTVVTLGRQRINLDDQRFVGSVGWRQNEQTFDAARIEWSGVKDLKLDATYSWSARTIWGVDGGNAFGRARQQAIGGDNVFVNLSYKTPIGMLTGFTYLVDQDEAVISGFRNSSQTFGARFAGSYPVSKAVKLNYLASYARQSDYHRNPNDYSADYYLVEGGLTAAGVTLGGGYEVLGADNGVALTSFQTPLATLHKFQGWADKFLVTPPNGIRDLYGQIGYAKPKPIKGVDAITLTAAYHRFTADRPVAVVGRQHYGNELNAQLTVKVKKYTFLAKYADYEAKDTAPFASTDTRKLWLSVEWAF</sequence>
<dbReference type="InterPro" id="IPR025388">
    <property type="entry name" value="Alginate_export_dom"/>
</dbReference>
<dbReference type="AlphaFoldDB" id="A0A2T5G104"/>
<evidence type="ECO:0000313" key="3">
    <source>
        <dbReference type="EMBL" id="PTQ12800.1"/>
    </source>
</evidence>
<dbReference type="InterPro" id="IPR023614">
    <property type="entry name" value="Porin_dom_sf"/>
</dbReference>
<evidence type="ECO:0000256" key="1">
    <source>
        <dbReference type="SAM" id="SignalP"/>
    </source>
</evidence>
<organism evidence="3 4">
    <name type="scientific">Sphingomonas oleivorans</name>
    <dbReference type="NCBI Taxonomy" id="1735121"/>
    <lineage>
        <taxon>Bacteria</taxon>
        <taxon>Pseudomonadati</taxon>
        <taxon>Pseudomonadota</taxon>
        <taxon>Alphaproteobacteria</taxon>
        <taxon>Sphingomonadales</taxon>
        <taxon>Sphingomonadaceae</taxon>
        <taxon>Sphingomonas</taxon>
    </lineage>
</organism>
<feature type="domain" description="Alginate export" evidence="2">
    <location>
        <begin position="49"/>
        <end position="162"/>
    </location>
</feature>
<dbReference type="Gene3D" id="2.40.160.10">
    <property type="entry name" value="Porin"/>
    <property type="match status" value="1"/>
</dbReference>
<evidence type="ECO:0000259" key="2">
    <source>
        <dbReference type="Pfam" id="PF13372"/>
    </source>
</evidence>
<protein>
    <recommendedName>
        <fullName evidence="2">Alginate export domain-containing protein</fullName>
    </recommendedName>
</protein>
<reference evidence="3 4" key="1">
    <citation type="submission" date="2017-09" db="EMBL/GenBank/DDBJ databases">
        <title>Sphingomonas panjinensis sp.nov., isolated from oil-contaminated soil.</title>
        <authorList>
            <person name="Wang L."/>
            <person name="Chen L."/>
        </authorList>
    </citation>
    <scope>NUCLEOTIDE SEQUENCE [LARGE SCALE GENOMIC DNA]</scope>
    <source>
        <strain evidence="3 4">FW-11</strain>
    </source>
</reference>
<evidence type="ECO:0000313" key="4">
    <source>
        <dbReference type="Proteomes" id="UP000244162"/>
    </source>
</evidence>
<name>A0A2T5G104_9SPHN</name>
<dbReference type="EMBL" id="NWBU01000004">
    <property type="protein sequence ID" value="PTQ12800.1"/>
    <property type="molecule type" value="Genomic_DNA"/>
</dbReference>
<keyword evidence="1" id="KW-0732">Signal</keyword>
<dbReference type="RefSeq" id="WP_107966037.1">
    <property type="nucleotide sequence ID" value="NZ_NWBU01000004.1"/>
</dbReference>
<gene>
    <name evidence="3" type="ORF">CLG96_01235</name>
</gene>
<proteinExistence type="predicted"/>
<comment type="caution">
    <text evidence="3">The sequence shown here is derived from an EMBL/GenBank/DDBJ whole genome shotgun (WGS) entry which is preliminary data.</text>
</comment>
<keyword evidence="4" id="KW-1185">Reference proteome</keyword>
<dbReference type="OrthoDB" id="9767539at2"/>
<feature type="chain" id="PRO_5015691539" description="Alginate export domain-containing protein" evidence="1">
    <location>
        <begin position="21"/>
        <end position="417"/>
    </location>
</feature>